<gene>
    <name evidence="6" type="ORF">ABK905_06460</name>
</gene>
<evidence type="ECO:0000256" key="2">
    <source>
        <dbReference type="ARBA" id="ARBA00023125"/>
    </source>
</evidence>
<dbReference type="PANTHER" id="PTHR47506">
    <property type="entry name" value="TRANSCRIPTIONAL REGULATORY PROTEIN"/>
    <property type="match status" value="1"/>
</dbReference>
<dbReference type="InterPro" id="IPR001647">
    <property type="entry name" value="HTH_TetR"/>
</dbReference>
<organism evidence="6">
    <name type="scientific">Acerihabitans sp. KWT182</name>
    <dbReference type="NCBI Taxonomy" id="3157919"/>
    <lineage>
        <taxon>Bacteria</taxon>
        <taxon>Pseudomonadati</taxon>
        <taxon>Pseudomonadota</taxon>
        <taxon>Gammaproteobacteria</taxon>
        <taxon>Enterobacterales</taxon>
        <taxon>Pectobacteriaceae</taxon>
        <taxon>Acerihabitans</taxon>
    </lineage>
</organism>
<dbReference type="AlphaFoldDB" id="A0AAU7QCW1"/>
<reference evidence="6" key="1">
    <citation type="submission" date="2024-06" db="EMBL/GenBank/DDBJ databases">
        <authorList>
            <person name="Coelho C."/>
            <person name="Bento M."/>
            <person name="Garcia E."/>
            <person name="Camelo A."/>
            <person name="Brandao I."/>
            <person name="Espirito Santo C."/>
            <person name="Trovao J."/>
            <person name="Verissimo A."/>
            <person name="Costa J."/>
            <person name="Tiago I."/>
        </authorList>
    </citation>
    <scope>NUCLEOTIDE SEQUENCE</scope>
    <source>
        <strain evidence="6">KWT182</strain>
    </source>
</reference>
<keyword evidence="2 4" id="KW-0238">DNA-binding</keyword>
<dbReference type="Gene3D" id="1.10.357.10">
    <property type="entry name" value="Tetracycline Repressor, domain 2"/>
    <property type="match status" value="1"/>
</dbReference>
<dbReference type="GO" id="GO:0003677">
    <property type="term" value="F:DNA binding"/>
    <property type="evidence" value="ECO:0007669"/>
    <property type="project" value="UniProtKB-UniRule"/>
</dbReference>
<name>A0AAU7QCW1_9GAMM</name>
<proteinExistence type="predicted"/>
<dbReference type="Pfam" id="PF00440">
    <property type="entry name" value="TetR_N"/>
    <property type="match status" value="1"/>
</dbReference>
<evidence type="ECO:0000256" key="3">
    <source>
        <dbReference type="ARBA" id="ARBA00023163"/>
    </source>
</evidence>
<dbReference type="SUPFAM" id="SSF48498">
    <property type="entry name" value="Tetracyclin repressor-like, C-terminal domain"/>
    <property type="match status" value="1"/>
</dbReference>
<evidence type="ECO:0000313" key="6">
    <source>
        <dbReference type="EMBL" id="XBS70757.1"/>
    </source>
</evidence>
<evidence type="ECO:0000259" key="5">
    <source>
        <dbReference type="PROSITE" id="PS50977"/>
    </source>
</evidence>
<dbReference type="InterPro" id="IPR009057">
    <property type="entry name" value="Homeodomain-like_sf"/>
</dbReference>
<dbReference type="PROSITE" id="PS50977">
    <property type="entry name" value="HTH_TETR_2"/>
    <property type="match status" value="1"/>
</dbReference>
<sequence>MAKKAQVGAVSKKTSMYDSIKEVARNRLIAYGYHGTTFGAIAESLHITTTNIHYHFGSKSKLVEEVVKDYVTNASFQHRAIWLDESTSLAEKVQNVVKYNYKLYKKFNRGKQAKNPWSLIGRMRLESDVLSDETNASLTSFTQSINEAIVQAVERAKEKGQLRADTPLADLAFLLTNLVDSSSVFAQDAGNFERLEQFFNAFSRVVLSVYAIEPADESVGKACSAP</sequence>
<dbReference type="SUPFAM" id="SSF46689">
    <property type="entry name" value="Homeodomain-like"/>
    <property type="match status" value="1"/>
</dbReference>
<dbReference type="EMBL" id="CP157947">
    <property type="protein sequence ID" value="XBS70757.1"/>
    <property type="molecule type" value="Genomic_DNA"/>
</dbReference>
<accession>A0AAU7QCW1</accession>
<evidence type="ECO:0000256" key="1">
    <source>
        <dbReference type="ARBA" id="ARBA00023015"/>
    </source>
</evidence>
<dbReference type="PANTHER" id="PTHR47506:SF1">
    <property type="entry name" value="HTH-TYPE TRANSCRIPTIONAL REGULATOR YJDC"/>
    <property type="match status" value="1"/>
</dbReference>
<keyword evidence="3" id="KW-0804">Transcription</keyword>
<keyword evidence="1" id="KW-0805">Transcription regulation</keyword>
<feature type="DNA-binding region" description="H-T-H motif" evidence="4">
    <location>
        <begin position="37"/>
        <end position="56"/>
    </location>
</feature>
<dbReference type="InterPro" id="IPR036271">
    <property type="entry name" value="Tet_transcr_reg_TetR-rel_C_sf"/>
</dbReference>
<feature type="domain" description="HTH tetR-type" evidence="5">
    <location>
        <begin position="14"/>
        <end position="74"/>
    </location>
</feature>
<evidence type="ECO:0000256" key="4">
    <source>
        <dbReference type="PROSITE-ProRule" id="PRU00335"/>
    </source>
</evidence>
<protein>
    <submittedName>
        <fullName evidence="6">TetR/AcrR family transcriptional regulator</fullName>
    </submittedName>
</protein>